<keyword evidence="1" id="KW-0812">Transmembrane</keyword>
<evidence type="ECO:0000313" key="3">
    <source>
        <dbReference type="Proteomes" id="UP000070457"/>
    </source>
</evidence>
<feature type="transmembrane region" description="Helical" evidence="1">
    <location>
        <begin position="162"/>
        <end position="183"/>
    </location>
</feature>
<feature type="transmembrane region" description="Helical" evidence="1">
    <location>
        <begin position="12"/>
        <end position="29"/>
    </location>
</feature>
<comment type="caution">
    <text evidence="2">The sequence shown here is derived from an EMBL/GenBank/DDBJ whole genome shotgun (WGS) entry which is preliminary data.</text>
</comment>
<evidence type="ECO:0000256" key="1">
    <source>
        <dbReference type="SAM" id="Phobius"/>
    </source>
</evidence>
<dbReference type="Proteomes" id="UP000070457">
    <property type="component" value="Unassembled WGS sequence"/>
</dbReference>
<sequence>MQKDWPSELRIVAMFLLLDIVLVCTHLLSGSQLFDLDSEQNIPTFYQSFKLMLLAGLAALHLYRLIRDRNTGTLERTFWGMFAAGALFLGLDEALTIHENAGALLSGIIGSEGTQTYTEIFTAGGFTSSNWLLFYLPLLIAVLVSIVYFARKLYPSFGRKRVILLLAAAGLFGATFALEFIGTKTGIWMTSVYELIMITEETAEMMSVNLLLYFVISSGHEQHKTG</sequence>
<protein>
    <submittedName>
        <fullName evidence="2">Uncharacterized protein</fullName>
    </submittedName>
</protein>
<feature type="transmembrane region" description="Helical" evidence="1">
    <location>
        <begin position="49"/>
        <end position="66"/>
    </location>
</feature>
<proteinExistence type="predicted"/>
<keyword evidence="1" id="KW-1133">Transmembrane helix</keyword>
<organism evidence="2 3">
    <name type="scientific">candidate division WS6 bacterium OLB20</name>
    <dbReference type="NCBI Taxonomy" id="1617426"/>
    <lineage>
        <taxon>Bacteria</taxon>
        <taxon>Candidatus Dojkabacteria</taxon>
    </lineage>
</organism>
<dbReference type="EMBL" id="JYNZ01000005">
    <property type="protein sequence ID" value="KXK26041.1"/>
    <property type="molecule type" value="Genomic_DNA"/>
</dbReference>
<accession>A0A136LWK6</accession>
<evidence type="ECO:0000313" key="2">
    <source>
        <dbReference type="EMBL" id="KXK26041.1"/>
    </source>
</evidence>
<keyword evidence="1" id="KW-0472">Membrane</keyword>
<reference evidence="2 3" key="1">
    <citation type="submission" date="2015-02" db="EMBL/GenBank/DDBJ databases">
        <title>Improved understanding of the partial-nitritation anammox process through 23 genomes representing the majority of the microbial community.</title>
        <authorList>
            <person name="Speth D.R."/>
            <person name="In T Zandt M."/>
            <person name="Guerrero Cruz S."/>
            <person name="Jetten M.S."/>
            <person name="Dutilh B.E."/>
        </authorList>
    </citation>
    <scope>NUCLEOTIDE SEQUENCE [LARGE SCALE GENOMIC DNA]</scope>
    <source>
        <strain evidence="2">OLB20</strain>
    </source>
</reference>
<dbReference type="STRING" id="1617426.TR69_WS6001001334"/>
<feature type="transmembrane region" description="Helical" evidence="1">
    <location>
        <begin position="131"/>
        <end position="150"/>
    </location>
</feature>
<dbReference type="AlphaFoldDB" id="A0A136LWK6"/>
<feature type="transmembrane region" description="Helical" evidence="1">
    <location>
        <begin position="78"/>
        <end position="97"/>
    </location>
</feature>
<name>A0A136LWK6_9BACT</name>
<gene>
    <name evidence="2" type="ORF">TR69_WS6001001334</name>
</gene>